<dbReference type="SUPFAM" id="SSF56014">
    <property type="entry name" value="Nitrite and sulphite reductase 4Fe-4S domain-like"/>
    <property type="match status" value="1"/>
</dbReference>
<dbReference type="EMBL" id="BJVU01000001">
    <property type="protein sequence ID" value="GEL57493.1"/>
    <property type="molecule type" value="Genomic_DNA"/>
</dbReference>
<keyword evidence="4" id="KW-0560">Oxidoreductase</keyword>
<reference evidence="8 10" key="1">
    <citation type="submission" date="2012-11" db="EMBL/GenBank/DDBJ databases">
        <title>Whole genome sequence of Acetobacter cibinongensis 4H-1.</title>
        <authorList>
            <person name="Azuma Y."/>
            <person name="Higashiura N."/>
            <person name="Hirakawa H."/>
            <person name="Matsushita K."/>
        </authorList>
    </citation>
    <scope>NUCLEOTIDE SEQUENCE [LARGE SCALE GENOMIC DNA]</scope>
    <source>
        <strain evidence="8 10">4H-1</strain>
    </source>
</reference>
<dbReference type="Gene3D" id="3.30.413.10">
    <property type="entry name" value="Sulfite Reductase Hemoprotein, domain 1"/>
    <property type="match status" value="2"/>
</dbReference>
<evidence type="ECO:0000256" key="4">
    <source>
        <dbReference type="ARBA" id="ARBA00023002"/>
    </source>
</evidence>
<keyword evidence="5" id="KW-0408">Iron</keyword>
<evidence type="ECO:0000256" key="1">
    <source>
        <dbReference type="ARBA" id="ARBA00022485"/>
    </source>
</evidence>
<proteinExistence type="predicted"/>
<dbReference type="PANTHER" id="PTHR32439:SF9">
    <property type="entry name" value="BLR3264 PROTEIN"/>
    <property type="match status" value="1"/>
</dbReference>
<dbReference type="NCBIfam" id="TIGR02435">
    <property type="entry name" value="CobG"/>
    <property type="match status" value="1"/>
</dbReference>
<evidence type="ECO:0000313" key="10">
    <source>
        <dbReference type="Proteomes" id="UP000032671"/>
    </source>
</evidence>
<dbReference type="InterPro" id="IPR012798">
    <property type="entry name" value="Cbl_synth_CobG-like"/>
</dbReference>
<dbReference type="STRING" id="1231339.Abci_008_006"/>
<organism evidence="8 10">
    <name type="scientific">Acetobacter cibinongensis</name>
    <dbReference type="NCBI Taxonomy" id="146475"/>
    <lineage>
        <taxon>Bacteria</taxon>
        <taxon>Pseudomonadati</taxon>
        <taxon>Pseudomonadota</taxon>
        <taxon>Alphaproteobacteria</taxon>
        <taxon>Acetobacterales</taxon>
        <taxon>Acetobacteraceae</taxon>
        <taxon>Acetobacter</taxon>
    </lineage>
</organism>
<evidence type="ECO:0000313" key="11">
    <source>
        <dbReference type="Proteomes" id="UP000321891"/>
    </source>
</evidence>
<dbReference type="PANTHER" id="PTHR32439">
    <property type="entry name" value="FERREDOXIN--NITRITE REDUCTASE, CHLOROPLASTIC"/>
    <property type="match status" value="1"/>
</dbReference>
<dbReference type="Gene3D" id="3.90.480.10">
    <property type="entry name" value="Sulfite Reductase Hemoprotein,Domain 2"/>
    <property type="match status" value="1"/>
</dbReference>
<accession>A0A0D6N2S4</accession>
<dbReference type="GO" id="GO:0046872">
    <property type="term" value="F:metal ion binding"/>
    <property type="evidence" value="ECO:0007669"/>
    <property type="project" value="UniProtKB-KW"/>
</dbReference>
<dbReference type="InterPro" id="IPR005117">
    <property type="entry name" value="NiRdtase/SiRdtase_haem-b_fer"/>
</dbReference>
<gene>
    <name evidence="8" type="ORF">Abci_008_006</name>
    <name evidence="9" type="ORF">ACI01nite_00950</name>
</gene>
<dbReference type="EMBL" id="BAMV01000008">
    <property type="protein sequence ID" value="GAN59873.1"/>
    <property type="molecule type" value="Genomic_DNA"/>
</dbReference>
<dbReference type="GO" id="GO:0051539">
    <property type="term" value="F:4 iron, 4 sulfur cluster binding"/>
    <property type="evidence" value="ECO:0007669"/>
    <property type="project" value="UniProtKB-KW"/>
</dbReference>
<dbReference type="AlphaFoldDB" id="A0A0D6N2S4"/>
<dbReference type="InterPro" id="IPR051329">
    <property type="entry name" value="NIR_SIR_4Fe-4S"/>
</dbReference>
<sequence length="406" mass="42537">MNTLSEAPVVKGWCPGLYAPMQAADGWLVRVRPEFGRLTAAQALCLAQEAEQHGKGHITLTNRANLQLRGFSHEQALAFPARMQAAGLGLPDPAQEKRLALQITPLAGLDPICADDTLLCARLLKAGLLERDSLSGLPDKFGFAVEGGGICPVGALKADILLQTDRGAWRVACGAARSLPLTGPQAVQLALQLAEAFVMQNEAQRPMRNPHCGARLFAACGQGFAESADHPSAVTPPVLVGQILPTLYGMGVPLGSLTVAMLRACAHSAASGDGWLYLTPWHSIVLAGQKTQPLLHRFVTDLADPRLRVFACEGVKGCAQASVDVPALALQLAADIPVTTAVHVAGCSKGCAHPAAADVSIVAGLQSYALVRNGTAGDEPTCHESSFDAVRARVRAWAAEKTPKEG</sequence>
<keyword evidence="6" id="KW-0411">Iron-sulfur</keyword>
<dbReference type="Proteomes" id="UP000321891">
    <property type="component" value="Unassembled WGS sequence"/>
</dbReference>
<keyword evidence="3" id="KW-0479">Metal-binding</keyword>
<evidence type="ECO:0000256" key="3">
    <source>
        <dbReference type="ARBA" id="ARBA00022723"/>
    </source>
</evidence>
<dbReference type="SUPFAM" id="SSF55124">
    <property type="entry name" value="Nitrite/Sulfite reductase N-terminal domain-like"/>
    <property type="match status" value="2"/>
</dbReference>
<keyword evidence="1" id="KW-0004">4Fe-4S</keyword>
<evidence type="ECO:0000256" key="5">
    <source>
        <dbReference type="ARBA" id="ARBA00023004"/>
    </source>
</evidence>
<evidence type="ECO:0000313" key="8">
    <source>
        <dbReference type="EMBL" id="GAN59873.1"/>
    </source>
</evidence>
<accession>A0A6N3SLS1</accession>
<evidence type="ECO:0000313" key="9">
    <source>
        <dbReference type="EMBL" id="GEL57493.1"/>
    </source>
</evidence>
<dbReference type="GO" id="GO:0016491">
    <property type="term" value="F:oxidoreductase activity"/>
    <property type="evidence" value="ECO:0007669"/>
    <property type="project" value="UniProtKB-KW"/>
</dbReference>
<name>A0A0D6N2S4_9PROT</name>
<evidence type="ECO:0000259" key="7">
    <source>
        <dbReference type="Pfam" id="PF03460"/>
    </source>
</evidence>
<reference evidence="9 11" key="2">
    <citation type="submission" date="2019-07" db="EMBL/GenBank/DDBJ databases">
        <title>Whole genome shotgun sequence of Acetobacter cibinongensis NBRC 16605.</title>
        <authorList>
            <person name="Hosoyama A."/>
            <person name="Uohara A."/>
            <person name="Ohji S."/>
            <person name="Ichikawa N."/>
        </authorList>
    </citation>
    <scope>NUCLEOTIDE SEQUENCE [LARGE SCALE GENOMIC DNA]</scope>
    <source>
        <strain evidence="9 11">NBRC 16605</strain>
    </source>
</reference>
<protein>
    <submittedName>
        <fullName evidence="8">Cobalamin (Vitamin B12) biosynthesis protein precorrin-3B biosynthesis protein CobG</fullName>
    </submittedName>
    <submittedName>
        <fullName evidence="9">Precorrin-3B synthase</fullName>
    </submittedName>
</protein>
<feature type="domain" description="Nitrite/Sulfite reductase ferredoxin-like" evidence="7">
    <location>
        <begin position="25"/>
        <end position="84"/>
    </location>
</feature>
<keyword evidence="11" id="KW-1185">Reference proteome</keyword>
<dbReference type="InterPro" id="IPR036136">
    <property type="entry name" value="Nit/Sulf_reduc_fer-like_dom_sf"/>
</dbReference>
<evidence type="ECO:0000256" key="2">
    <source>
        <dbReference type="ARBA" id="ARBA00022617"/>
    </source>
</evidence>
<keyword evidence="2" id="KW-0349">Heme</keyword>
<comment type="caution">
    <text evidence="8">The sequence shown here is derived from an EMBL/GenBank/DDBJ whole genome shotgun (WGS) entry which is preliminary data.</text>
</comment>
<dbReference type="InterPro" id="IPR045854">
    <property type="entry name" value="NO2/SO3_Rdtase_4Fe4S_sf"/>
</dbReference>
<dbReference type="RefSeq" id="WP_052944768.1">
    <property type="nucleotide sequence ID" value="NZ_BAMV01000008.1"/>
</dbReference>
<evidence type="ECO:0000256" key="6">
    <source>
        <dbReference type="ARBA" id="ARBA00023014"/>
    </source>
</evidence>
<dbReference type="Proteomes" id="UP000032671">
    <property type="component" value="Unassembled WGS sequence"/>
</dbReference>
<dbReference type="Pfam" id="PF03460">
    <property type="entry name" value="NIR_SIR_ferr"/>
    <property type="match status" value="1"/>
</dbReference>